<accession>A0AA38VQ43</accession>
<dbReference type="Gene3D" id="1.25.10.10">
    <property type="entry name" value="Leucine-rich Repeat Variant"/>
    <property type="match status" value="2"/>
</dbReference>
<feature type="region of interest" description="Disordered" evidence="1">
    <location>
        <begin position="275"/>
        <end position="294"/>
    </location>
</feature>
<organism evidence="4 5">
    <name type="scientific">Coniochaeta hoffmannii</name>
    <dbReference type="NCBI Taxonomy" id="91930"/>
    <lineage>
        <taxon>Eukaryota</taxon>
        <taxon>Fungi</taxon>
        <taxon>Dikarya</taxon>
        <taxon>Ascomycota</taxon>
        <taxon>Pezizomycotina</taxon>
        <taxon>Sordariomycetes</taxon>
        <taxon>Sordariomycetidae</taxon>
        <taxon>Coniochaetales</taxon>
        <taxon>Coniochaetaceae</taxon>
        <taxon>Coniochaeta</taxon>
    </lineage>
</organism>
<proteinExistence type="predicted"/>
<dbReference type="InterPro" id="IPR052587">
    <property type="entry name" value="TELO2-interacting_protein_1"/>
</dbReference>
<evidence type="ECO:0000259" key="3">
    <source>
        <dbReference type="Pfam" id="PF24181"/>
    </source>
</evidence>
<dbReference type="SUPFAM" id="SSF48371">
    <property type="entry name" value="ARM repeat"/>
    <property type="match status" value="1"/>
</dbReference>
<feature type="compositionally biased region" description="Basic and acidic residues" evidence="1">
    <location>
        <begin position="787"/>
        <end position="797"/>
    </location>
</feature>
<name>A0AA38VQ43_9PEZI</name>
<comment type="caution">
    <text evidence="4">The sequence shown here is derived from an EMBL/GenBank/DDBJ whole genome shotgun (WGS) entry which is preliminary data.</text>
</comment>
<feature type="domain" description="TTI1 C-terminal TPR" evidence="3">
    <location>
        <begin position="827"/>
        <end position="943"/>
    </location>
</feature>
<dbReference type="AlphaFoldDB" id="A0AA38VQ43"/>
<dbReference type="InterPro" id="IPR016441">
    <property type="entry name" value="Tti1"/>
</dbReference>
<feature type="region of interest" description="Disordered" evidence="1">
    <location>
        <begin position="826"/>
        <end position="853"/>
    </location>
</feature>
<dbReference type="InterPro" id="IPR057566">
    <property type="entry name" value="TPR_TTI1_N"/>
</dbReference>
<dbReference type="GO" id="GO:0005737">
    <property type="term" value="C:cytoplasm"/>
    <property type="evidence" value="ECO:0007669"/>
    <property type="project" value="TreeGrafter"/>
</dbReference>
<dbReference type="InterPro" id="IPR057567">
    <property type="entry name" value="TPR_TTI1_C"/>
</dbReference>
<evidence type="ECO:0000313" key="4">
    <source>
        <dbReference type="EMBL" id="KAJ9165471.1"/>
    </source>
</evidence>
<dbReference type="Pfam" id="PF24173">
    <property type="entry name" value="TPR_TTI1_N"/>
    <property type="match status" value="1"/>
</dbReference>
<keyword evidence="5" id="KW-1185">Reference proteome</keyword>
<dbReference type="InterPro" id="IPR011989">
    <property type="entry name" value="ARM-like"/>
</dbReference>
<protein>
    <submittedName>
        <fullName evidence="4">TEL2-interacting protein 1</fullName>
    </submittedName>
</protein>
<evidence type="ECO:0000259" key="2">
    <source>
        <dbReference type="Pfam" id="PF24173"/>
    </source>
</evidence>
<feature type="domain" description="TTI1 N-terminal TPR" evidence="2">
    <location>
        <begin position="14"/>
        <end position="365"/>
    </location>
</feature>
<dbReference type="InterPro" id="IPR049362">
    <property type="entry name" value="TTI1_rpt"/>
</dbReference>
<dbReference type="EMBL" id="JANBVN010000003">
    <property type="protein sequence ID" value="KAJ9165471.1"/>
    <property type="molecule type" value="Genomic_DNA"/>
</dbReference>
<dbReference type="Proteomes" id="UP001174691">
    <property type="component" value="Unassembled WGS sequence"/>
</dbReference>
<gene>
    <name evidence="4" type="ORF">NKR19_g382</name>
</gene>
<dbReference type="FunFam" id="1.25.10.10:FF:001401">
    <property type="entry name" value="Uncharacterized protein"/>
    <property type="match status" value="1"/>
</dbReference>
<feature type="region of interest" description="Disordered" evidence="1">
    <location>
        <begin position="750"/>
        <end position="813"/>
    </location>
</feature>
<reference evidence="4" key="1">
    <citation type="submission" date="2022-07" db="EMBL/GenBank/DDBJ databases">
        <title>Fungi with potential for degradation of polypropylene.</title>
        <authorList>
            <person name="Gostincar C."/>
        </authorList>
    </citation>
    <scope>NUCLEOTIDE SEQUENCE</scope>
    <source>
        <strain evidence="4">EXF-13287</strain>
    </source>
</reference>
<dbReference type="PIRSF" id="PIRSF005250">
    <property type="entry name" value="UCP005250"/>
    <property type="match status" value="1"/>
</dbReference>
<dbReference type="Pfam" id="PF24181">
    <property type="entry name" value="TPR_TTI1_C"/>
    <property type="match status" value="1"/>
</dbReference>
<evidence type="ECO:0000256" key="1">
    <source>
        <dbReference type="SAM" id="MobiDB-lite"/>
    </source>
</evidence>
<dbReference type="InterPro" id="IPR016024">
    <property type="entry name" value="ARM-type_fold"/>
</dbReference>
<dbReference type="PANTHER" id="PTHR18460:SF3">
    <property type="entry name" value="TELO2-INTERACTING PROTEIN 1 HOMOLOG"/>
    <property type="match status" value="1"/>
</dbReference>
<dbReference type="Pfam" id="PF21547">
    <property type="entry name" value="TTI1"/>
    <property type="match status" value="1"/>
</dbReference>
<evidence type="ECO:0000313" key="5">
    <source>
        <dbReference type="Proteomes" id="UP001174691"/>
    </source>
</evidence>
<sequence length="1147" mass="125232">MASAGPVSKRTEFFQKLKPLCIPLSQLAIRSEDKAAHAKEVQRLLEVLLETWETQVSEDASVLDEKLADYVFFPVSHVLRSQESYPILVIEVTIKLLRALIQYGWKGKISKDMSQQLLIFLTFTIAGVPGQPTKRAAPEETILESYRALAALIGRTGAAVNALLEDKMVPTLGHAVSVILDGVTDGAIPEIQLAALECVEGFYSRIKDHAALASFLPGTVSSLSRALAPPTSLKTPTRVLVYGVQVLKTVLVSVLGDMKLRNILKDIKDVDTAESPAGTEVLEPKEPRSEGNSADNKVLTPAWLRATASQIKIALASVLKLRAHESDNVKDALYKLCIGLLDECHKSLKECKTILVETAMVTEQDQADTKNLNTTLEDMANIYPELGDTVRSVMYNWVTGLPRLMQSSEERVKQQAIRNFAKGNKLIATLPVDSSTLEDSIADALKDSVVALIKNSKQPGVIDEEMDENVMRGVTMTTSELAVREYRPVVLAMDSQRSTREEIQSLIAGIGSPEQQVKLGSEMLSGLRDSEGVEQIASFWLSFELIKASYNSSSTEEVDSFLDLTSTADCAQQDTLFHELYDFSATVIASHSDLEEVDWRVEAIALEVAAFTATRLKQEFRPEMIDVLYPITTFMGSQNPQLRSHAITTLNIIAASCDYASVSDLVIDNVDYMVNSLSLRLNTFDISPASTRVLNMMIRLSGPKLIPFLDDVVASIFAALDNYHGYPIFVESLFSVLSEVVEQGAKSDLLLLDGGPDTKKPDHKKRPPKAEGIDGLLSLLDKRRQRHSTEDEPDLPRSHPKQPWSPPTDSKPKSFLETFEEIHPSASEDQENDPLGQSHQVDAPKPPPTPTYTLLSRITTLTQHHLTSPSPTLRRRLLDLLSRAAPALAADEDSFLPLVNAIWPVIVSRLRDAEPFVVIAACDTLASLCESAGDFLASRVKTEWADWMGRWCARAKEQARSEAGEKKKTARVGSRGAVVSSSLGRFYGGSAGGRQAEAEGAAGGDILLPMRGGIAAGDNTAQLLSTPMDGLRMVQNSTGERVVASRGAVSSTGLGRFSQASQMWAAAVRLLTAIVSYVRLDDNIFDQVLEMLVDVAAVDGDVRRALEDVNADAVWLALYERGRVRISGIALPVKDGVRFAPLVGGVH</sequence>
<dbReference type="PANTHER" id="PTHR18460">
    <property type="entry name" value="TEL2 INTERACTING PROTEIN 1 TTI1 FAMILY MEMBER"/>
    <property type="match status" value="1"/>
</dbReference>